<protein>
    <submittedName>
        <fullName evidence="2">DUF3313 domain-containing protein</fullName>
    </submittedName>
</protein>
<keyword evidence="1" id="KW-0732">Signal</keyword>
<reference evidence="2 3" key="2">
    <citation type="submission" date="2020-06" db="EMBL/GenBank/DDBJ databases">
        <title>Polyphasic characterization of a Rahnella strain isolated from tree sap.</title>
        <authorList>
            <person name="Kim I.S."/>
        </authorList>
    </citation>
    <scope>NUCLEOTIDE SEQUENCE [LARGE SCALE GENOMIC DNA]</scope>
    <source>
        <strain evidence="2 3">SAP-1</strain>
    </source>
</reference>
<gene>
    <name evidence="2" type="ORF">GW590_08130</name>
</gene>
<keyword evidence="3" id="KW-1185">Reference proteome</keyword>
<dbReference type="Pfam" id="PF11769">
    <property type="entry name" value="DUF3313"/>
    <property type="match status" value="1"/>
</dbReference>
<accession>A0A848MI66</accession>
<dbReference type="InterPro" id="IPR021747">
    <property type="entry name" value="DUF3313"/>
</dbReference>
<dbReference type="Proteomes" id="UP000585363">
    <property type="component" value="Unassembled WGS sequence"/>
</dbReference>
<dbReference type="PROSITE" id="PS51257">
    <property type="entry name" value="PROKAR_LIPOPROTEIN"/>
    <property type="match status" value="1"/>
</dbReference>
<reference evidence="2 3" key="1">
    <citation type="submission" date="2020-01" db="EMBL/GenBank/DDBJ databases">
        <authorList>
            <person name="Lee S.D."/>
        </authorList>
    </citation>
    <scope>NUCLEOTIDE SEQUENCE [LARGE SCALE GENOMIC DNA]</scope>
    <source>
        <strain evidence="2 3">SAP-1</strain>
    </source>
</reference>
<feature type="chain" id="PRO_5032396195" evidence="1">
    <location>
        <begin position="21"/>
        <end position="221"/>
    </location>
</feature>
<proteinExistence type="predicted"/>
<evidence type="ECO:0000313" key="2">
    <source>
        <dbReference type="EMBL" id="NMP26829.1"/>
    </source>
</evidence>
<evidence type="ECO:0000256" key="1">
    <source>
        <dbReference type="SAM" id="SignalP"/>
    </source>
</evidence>
<comment type="caution">
    <text evidence="2">The sequence shown here is derived from an EMBL/GenBank/DDBJ whole genome shotgun (WGS) entry which is preliminary data.</text>
</comment>
<name>A0A848MI66_9GAMM</name>
<evidence type="ECO:0000313" key="3">
    <source>
        <dbReference type="Proteomes" id="UP000585363"/>
    </source>
</evidence>
<feature type="signal peptide" evidence="1">
    <location>
        <begin position="1"/>
        <end position="20"/>
    </location>
</feature>
<dbReference type="EMBL" id="JAADJU010000004">
    <property type="protein sequence ID" value="NMP26829.1"/>
    <property type="molecule type" value="Genomic_DNA"/>
</dbReference>
<dbReference type="AlphaFoldDB" id="A0A848MI66"/>
<dbReference type="RefSeq" id="WP_169402538.1">
    <property type="nucleotide sequence ID" value="NZ_JAADJU010000004.1"/>
</dbReference>
<sequence length="221" mass="24094">MKTLQISTKIGCVIFLAVLAGCSAKVAEKNQYSGFLGNYSDLKPVQTASGHQTLRWVSPDYHQQQYKNIYFSPVVYYPHASPDSRVSAGTLEQVRLYTEQRLKNAIGQRIQLVNQPQKGGMIVKTAITAVTASNKDVQFYEVVPVAAVIAGAMAASGHRTQNSELFLELEVMDVATNKPLVKVVRKGYGKTVDNSNAPITAADVKGAIDDMVRDVASFPNQ</sequence>
<organism evidence="2 3">
    <name type="scientific">Rouxiella aceris</name>
    <dbReference type="NCBI Taxonomy" id="2703884"/>
    <lineage>
        <taxon>Bacteria</taxon>
        <taxon>Pseudomonadati</taxon>
        <taxon>Pseudomonadota</taxon>
        <taxon>Gammaproteobacteria</taxon>
        <taxon>Enterobacterales</taxon>
        <taxon>Yersiniaceae</taxon>
        <taxon>Rouxiella</taxon>
    </lineage>
</organism>